<dbReference type="Proteomes" id="UP000317763">
    <property type="component" value="Unassembled WGS sequence"/>
</dbReference>
<comment type="caution">
    <text evidence="1">The sequence shown here is derived from an EMBL/GenBank/DDBJ whole genome shotgun (WGS) entry which is preliminary data.</text>
</comment>
<name>A0A554X0J7_9BURK</name>
<reference evidence="1 2" key="1">
    <citation type="submission" date="2019-07" db="EMBL/GenBank/DDBJ databases">
        <title>Tepidimonas taiwanensis I1-1 draft genome.</title>
        <authorList>
            <person name="Da Costa M.S."/>
            <person name="Froufe H.J.C."/>
            <person name="Egas C."/>
            <person name="Albuquerque L."/>
        </authorList>
    </citation>
    <scope>NUCLEOTIDE SEQUENCE [LARGE SCALE GENOMIC DNA]</scope>
    <source>
        <strain evidence="1 2">I1-1</strain>
    </source>
</reference>
<evidence type="ECO:0000313" key="2">
    <source>
        <dbReference type="Proteomes" id="UP000317763"/>
    </source>
</evidence>
<accession>A0A554X0J7</accession>
<dbReference type="STRING" id="307486.GCA_000807215_02393"/>
<proteinExistence type="predicted"/>
<dbReference type="RefSeq" id="WP_043703943.1">
    <property type="nucleotide sequence ID" value="NZ_CP083911.1"/>
</dbReference>
<dbReference type="EMBL" id="VJOM01000035">
    <property type="protein sequence ID" value="TSE29387.1"/>
    <property type="molecule type" value="Genomic_DNA"/>
</dbReference>
<keyword evidence="2" id="KW-1185">Reference proteome</keyword>
<organism evidence="1 2">
    <name type="scientific">Tepidimonas taiwanensis</name>
    <dbReference type="NCBI Taxonomy" id="307486"/>
    <lineage>
        <taxon>Bacteria</taxon>
        <taxon>Pseudomonadati</taxon>
        <taxon>Pseudomonadota</taxon>
        <taxon>Betaproteobacteria</taxon>
        <taxon>Burkholderiales</taxon>
        <taxon>Tepidimonas</taxon>
    </lineage>
</organism>
<dbReference type="AlphaFoldDB" id="A0A554X0J7"/>
<gene>
    <name evidence="1" type="ORF">Ttaiw_02298</name>
</gene>
<dbReference type="OrthoDB" id="165209at2"/>
<sequence>MINDRAALAQLPGQRWWGVADQPWQKFPMLAAIRCPLAALLMKQNNEYAIQRRYVRLESLASGGYFPHSIWPTPPSAR</sequence>
<evidence type="ECO:0000313" key="1">
    <source>
        <dbReference type="EMBL" id="TSE29387.1"/>
    </source>
</evidence>
<protein>
    <submittedName>
        <fullName evidence="1">Uncharacterized protein</fullName>
    </submittedName>
</protein>